<keyword evidence="3" id="KW-1185">Reference proteome</keyword>
<feature type="transmembrane region" description="Helical" evidence="1">
    <location>
        <begin position="12"/>
        <end position="33"/>
    </location>
</feature>
<organism evidence="2 3">
    <name type="scientific">Quisquiliibacterium transsilvanicum</name>
    <dbReference type="NCBI Taxonomy" id="1549638"/>
    <lineage>
        <taxon>Bacteria</taxon>
        <taxon>Pseudomonadati</taxon>
        <taxon>Pseudomonadota</taxon>
        <taxon>Betaproteobacteria</taxon>
        <taxon>Burkholderiales</taxon>
        <taxon>Burkholderiaceae</taxon>
        <taxon>Quisquiliibacterium</taxon>
    </lineage>
</organism>
<keyword evidence="1" id="KW-0812">Transmembrane</keyword>
<protein>
    <submittedName>
        <fullName evidence="2">Uncharacterized protein</fullName>
    </submittedName>
</protein>
<dbReference type="RefSeq" id="WP_183967500.1">
    <property type="nucleotide sequence ID" value="NZ_BAABEW010000002.1"/>
</dbReference>
<proteinExistence type="predicted"/>
<dbReference type="EMBL" id="JACHGB010000004">
    <property type="protein sequence ID" value="MBB5272262.1"/>
    <property type="molecule type" value="Genomic_DNA"/>
</dbReference>
<dbReference type="Proteomes" id="UP000532440">
    <property type="component" value="Unassembled WGS sequence"/>
</dbReference>
<accession>A0A7W8M930</accession>
<sequence length="111" mass="11853">MIQRQTRLVLRLLWALPCSAVGALLGLLVVFLGGSLGRADHTIEFALAHSHALVPDWAARFRFAGITFGHVIVGQSHEDLAAGQMSLSWQSLRRGSDQANTSMSGGAHGCC</sequence>
<keyword evidence="1" id="KW-1133">Transmembrane helix</keyword>
<evidence type="ECO:0000313" key="3">
    <source>
        <dbReference type="Proteomes" id="UP000532440"/>
    </source>
</evidence>
<name>A0A7W8M930_9BURK</name>
<comment type="caution">
    <text evidence="2">The sequence shown here is derived from an EMBL/GenBank/DDBJ whole genome shotgun (WGS) entry which is preliminary data.</text>
</comment>
<dbReference type="AlphaFoldDB" id="A0A7W8M930"/>
<gene>
    <name evidence="2" type="ORF">HNQ70_002276</name>
</gene>
<keyword evidence="1" id="KW-0472">Membrane</keyword>
<evidence type="ECO:0000256" key="1">
    <source>
        <dbReference type="SAM" id="Phobius"/>
    </source>
</evidence>
<reference evidence="2 3" key="1">
    <citation type="submission" date="2020-08" db="EMBL/GenBank/DDBJ databases">
        <title>Genomic Encyclopedia of Type Strains, Phase IV (KMG-IV): sequencing the most valuable type-strain genomes for metagenomic binning, comparative biology and taxonomic classification.</title>
        <authorList>
            <person name="Goeker M."/>
        </authorList>
    </citation>
    <scope>NUCLEOTIDE SEQUENCE [LARGE SCALE GENOMIC DNA]</scope>
    <source>
        <strain evidence="2 3">DSM 29781</strain>
    </source>
</reference>
<evidence type="ECO:0000313" key="2">
    <source>
        <dbReference type="EMBL" id="MBB5272262.1"/>
    </source>
</evidence>